<reference evidence="2 3" key="1">
    <citation type="submission" date="2018-06" db="EMBL/GenBank/DDBJ databases">
        <title>Genomic Encyclopedia of Type Strains, Phase IV (KMG-IV): sequencing the most valuable type-strain genomes for metagenomic binning, comparative biology and taxonomic classification.</title>
        <authorList>
            <person name="Goeker M."/>
        </authorList>
    </citation>
    <scope>NUCLEOTIDE SEQUENCE [LARGE SCALE GENOMIC DNA]</scope>
    <source>
        <strain evidence="2 3">DSM 24032</strain>
    </source>
</reference>
<dbReference type="AlphaFoldDB" id="A0A395JJK4"/>
<dbReference type="OrthoDB" id="5741895at2"/>
<dbReference type="EMBL" id="QNRT01000005">
    <property type="protein sequence ID" value="RBP48948.1"/>
    <property type="molecule type" value="Genomic_DNA"/>
</dbReference>
<protein>
    <submittedName>
        <fullName evidence="2">Uncharacterized protein</fullName>
    </submittedName>
</protein>
<dbReference type="RefSeq" id="WP_113955534.1">
    <property type="nucleotide sequence ID" value="NZ_QNRT01000005.1"/>
</dbReference>
<comment type="caution">
    <text evidence="2">The sequence shown here is derived from an EMBL/GenBank/DDBJ whole genome shotgun (WGS) entry which is preliminary data.</text>
</comment>
<dbReference type="InParanoid" id="A0A395JJK4"/>
<dbReference type="Proteomes" id="UP000253083">
    <property type="component" value="Unassembled WGS sequence"/>
</dbReference>
<accession>A0A395JJK4</accession>
<evidence type="ECO:0000313" key="3">
    <source>
        <dbReference type="Proteomes" id="UP000253083"/>
    </source>
</evidence>
<keyword evidence="3" id="KW-1185">Reference proteome</keyword>
<gene>
    <name evidence="2" type="ORF">DFR28_105288</name>
</gene>
<sequence>MDTVLKVALGVFVGALIVFLFRIAYVNYVFNKAMTSVAEVNETIANQTQKRLQIQKDKITAERAATRREERAMLAAAEQKRLEAAKKAKAWANFFKDPEECLSYKSEQHMIECANRRIKAKREFEQKWNEGSL</sequence>
<proteinExistence type="predicted"/>
<name>A0A395JJK4_9GAMM</name>
<evidence type="ECO:0000256" key="1">
    <source>
        <dbReference type="SAM" id="Phobius"/>
    </source>
</evidence>
<keyword evidence="1" id="KW-0472">Membrane</keyword>
<evidence type="ECO:0000313" key="2">
    <source>
        <dbReference type="EMBL" id="RBP48948.1"/>
    </source>
</evidence>
<keyword evidence="1" id="KW-0812">Transmembrane</keyword>
<keyword evidence="1" id="KW-1133">Transmembrane helix</keyword>
<feature type="transmembrane region" description="Helical" evidence="1">
    <location>
        <begin position="6"/>
        <end position="25"/>
    </location>
</feature>
<organism evidence="2 3">
    <name type="scientific">Arenicella xantha</name>
    <dbReference type="NCBI Taxonomy" id="644221"/>
    <lineage>
        <taxon>Bacteria</taxon>
        <taxon>Pseudomonadati</taxon>
        <taxon>Pseudomonadota</taxon>
        <taxon>Gammaproteobacteria</taxon>
        <taxon>Arenicellales</taxon>
        <taxon>Arenicellaceae</taxon>
        <taxon>Arenicella</taxon>
    </lineage>
</organism>